<name>A0A4C1Z6R1_EUMVA</name>
<dbReference type="SUPFAM" id="SSF56801">
    <property type="entry name" value="Acetyl-CoA synthetase-like"/>
    <property type="match status" value="1"/>
</dbReference>
<evidence type="ECO:0000256" key="1">
    <source>
        <dbReference type="ARBA" id="ARBA00006432"/>
    </source>
</evidence>
<keyword evidence="5" id="KW-0560">Oxidoreductase</keyword>
<feature type="region of interest" description="Disordered" evidence="3">
    <location>
        <begin position="97"/>
        <end position="118"/>
    </location>
</feature>
<accession>A0A4C1Z6R1</accession>
<dbReference type="OrthoDB" id="10253869at2759"/>
<evidence type="ECO:0000259" key="4">
    <source>
        <dbReference type="Pfam" id="PF13193"/>
    </source>
</evidence>
<dbReference type="STRING" id="151549.A0A4C1Z6R1"/>
<dbReference type="GO" id="GO:0016405">
    <property type="term" value="F:CoA-ligase activity"/>
    <property type="evidence" value="ECO:0007669"/>
    <property type="project" value="TreeGrafter"/>
</dbReference>
<evidence type="ECO:0000256" key="3">
    <source>
        <dbReference type="SAM" id="MobiDB-lite"/>
    </source>
</evidence>
<dbReference type="Gene3D" id="3.30.300.30">
    <property type="match status" value="1"/>
</dbReference>
<keyword evidence="6" id="KW-1185">Reference proteome</keyword>
<evidence type="ECO:0000256" key="2">
    <source>
        <dbReference type="ARBA" id="ARBA00022598"/>
    </source>
</evidence>
<dbReference type="InterPro" id="IPR045851">
    <property type="entry name" value="AMP-bd_C_sf"/>
</dbReference>
<dbReference type="EMBL" id="BGZK01001588">
    <property type="protein sequence ID" value="GBP82823.1"/>
    <property type="molecule type" value="Genomic_DNA"/>
</dbReference>
<dbReference type="Pfam" id="PF13193">
    <property type="entry name" value="AMP-binding_C"/>
    <property type="match status" value="1"/>
</dbReference>
<gene>
    <name evidence="5" type="ORF">EVAR_61260_1</name>
</gene>
<proteinExistence type="inferred from homology"/>
<reference evidence="5 6" key="1">
    <citation type="journal article" date="2019" name="Commun. Biol.">
        <title>The bagworm genome reveals a unique fibroin gene that provides high tensile strength.</title>
        <authorList>
            <person name="Kono N."/>
            <person name="Nakamura H."/>
            <person name="Ohtoshi R."/>
            <person name="Tomita M."/>
            <person name="Numata K."/>
            <person name="Arakawa K."/>
        </authorList>
    </citation>
    <scope>NUCLEOTIDE SEQUENCE [LARGE SCALE GENOMIC DNA]</scope>
</reference>
<dbReference type="AlphaFoldDB" id="A0A4C1Z6R1"/>
<keyword evidence="2" id="KW-0436">Ligase</keyword>
<sequence length="164" mass="18342">MSDKQKNYPNRTHMLYVPPAELEATLMQHPNILDAGVVGVPNKLAGEVPLAFVVKRPGCDVTEKQIVDFVAGKRVSNHFEMLDVACCLQPEIDTEVPWPRTDDSTPNEKRVNKPHRAGRGKNMAYSNVCLPPLWSDPAAGPHHNIAHWLVYRHNYSNICPNDVA</sequence>
<dbReference type="InterPro" id="IPR025110">
    <property type="entry name" value="AMP-bd_C"/>
</dbReference>
<dbReference type="GO" id="GO:0004497">
    <property type="term" value="F:monooxygenase activity"/>
    <property type="evidence" value="ECO:0007669"/>
    <property type="project" value="UniProtKB-KW"/>
</dbReference>
<dbReference type="Proteomes" id="UP000299102">
    <property type="component" value="Unassembled WGS sequence"/>
</dbReference>
<evidence type="ECO:0000313" key="5">
    <source>
        <dbReference type="EMBL" id="GBP82823.1"/>
    </source>
</evidence>
<dbReference type="PANTHER" id="PTHR24096:SF149">
    <property type="entry name" value="AMP-BINDING DOMAIN-CONTAINING PROTEIN-RELATED"/>
    <property type="match status" value="1"/>
</dbReference>
<comment type="caution">
    <text evidence="5">The sequence shown here is derived from an EMBL/GenBank/DDBJ whole genome shotgun (WGS) entry which is preliminary data.</text>
</comment>
<feature type="domain" description="AMP-binding enzyme C-terminal" evidence="4">
    <location>
        <begin position="21"/>
        <end position="72"/>
    </location>
</feature>
<comment type="similarity">
    <text evidence="1">Belongs to the ATP-dependent AMP-binding enzyme family.</text>
</comment>
<protein>
    <submittedName>
        <fullName evidence="5">Luciferin 4-monooxygenase</fullName>
    </submittedName>
</protein>
<evidence type="ECO:0000313" key="6">
    <source>
        <dbReference type="Proteomes" id="UP000299102"/>
    </source>
</evidence>
<dbReference type="PANTHER" id="PTHR24096">
    <property type="entry name" value="LONG-CHAIN-FATTY-ACID--COA LIGASE"/>
    <property type="match status" value="1"/>
</dbReference>
<keyword evidence="5" id="KW-0503">Monooxygenase</keyword>
<organism evidence="5 6">
    <name type="scientific">Eumeta variegata</name>
    <name type="common">Bagworm moth</name>
    <name type="synonym">Eumeta japonica</name>
    <dbReference type="NCBI Taxonomy" id="151549"/>
    <lineage>
        <taxon>Eukaryota</taxon>
        <taxon>Metazoa</taxon>
        <taxon>Ecdysozoa</taxon>
        <taxon>Arthropoda</taxon>
        <taxon>Hexapoda</taxon>
        <taxon>Insecta</taxon>
        <taxon>Pterygota</taxon>
        <taxon>Neoptera</taxon>
        <taxon>Endopterygota</taxon>
        <taxon>Lepidoptera</taxon>
        <taxon>Glossata</taxon>
        <taxon>Ditrysia</taxon>
        <taxon>Tineoidea</taxon>
        <taxon>Psychidae</taxon>
        <taxon>Oiketicinae</taxon>
        <taxon>Eumeta</taxon>
    </lineage>
</organism>
<feature type="compositionally biased region" description="Basic and acidic residues" evidence="3">
    <location>
        <begin position="100"/>
        <end position="111"/>
    </location>
</feature>